<name>A0A6V8ME27_9BACT</name>
<proteinExistence type="predicted"/>
<keyword evidence="2" id="KW-1185">Reference proteome</keyword>
<dbReference type="AlphaFoldDB" id="A0A6V8ME27"/>
<reference evidence="2" key="1">
    <citation type="submission" date="2020-06" db="EMBL/GenBank/DDBJ databases">
        <title>Draft genomic sequence of Geomonas sp. Red330.</title>
        <authorList>
            <person name="Itoh H."/>
            <person name="Zhenxing X."/>
            <person name="Ushijima N."/>
            <person name="Masuda Y."/>
            <person name="Shiratori Y."/>
            <person name="Senoo K."/>
        </authorList>
    </citation>
    <scope>NUCLEOTIDE SEQUENCE [LARGE SCALE GENOMIC DNA]</scope>
    <source>
        <strain evidence="2">Red330</strain>
    </source>
</reference>
<organism evidence="1 2">
    <name type="scientific">Geomonas silvestris</name>
    <dbReference type="NCBI Taxonomy" id="2740184"/>
    <lineage>
        <taxon>Bacteria</taxon>
        <taxon>Pseudomonadati</taxon>
        <taxon>Thermodesulfobacteriota</taxon>
        <taxon>Desulfuromonadia</taxon>
        <taxon>Geobacterales</taxon>
        <taxon>Geobacteraceae</taxon>
        <taxon>Geomonas</taxon>
    </lineage>
</organism>
<evidence type="ECO:0000313" key="1">
    <source>
        <dbReference type="EMBL" id="GFO58235.1"/>
    </source>
</evidence>
<accession>A0A6V8ME27</accession>
<evidence type="ECO:0000313" key="2">
    <source>
        <dbReference type="Proteomes" id="UP000556026"/>
    </source>
</evidence>
<sequence>MNAAILVSEAVRNLTKGGVFATSASVLPGELLEYRMSVTNAGTLPASSVTLTSPLPGNSSTVPSTLRISTSPSGDGPPCAAALCGTLQGAAGNLVARLGSGATESSGGTLQPGKTLYVFFRVKVE</sequence>
<gene>
    <name evidence="1" type="ORF">GMST_05600</name>
</gene>
<dbReference type="NCBIfam" id="TIGR01451">
    <property type="entry name" value="B_ant_repeat"/>
    <property type="match status" value="1"/>
</dbReference>
<dbReference type="InterPro" id="IPR047589">
    <property type="entry name" value="DUF11_rpt"/>
</dbReference>
<dbReference type="Proteomes" id="UP000556026">
    <property type="component" value="Unassembled WGS sequence"/>
</dbReference>
<dbReference type="EMBL" id="BLXX01000001">
    <property type="protein sequence ID" value="GFO58235.1"/>
    <property type="molecule type" value="Genomic_DNA"/>
</dbReference>
<comment type="caution">
    <text evidence="1">The sequence shown here is derived from an EMBL/GenBank/DDBJ whole genome shotgun (WGS) entry which is preliminary data.</text>
</comment>
<evidence type="ECO:0008006" key="3">
    <source>
        <dbReference type="Google" id="ProtNLM"/>
    </source>
</evidence>
<protein>
    <recommendedName>
        <fullName evidence="3">DUF11 domain-containing protein</fullName>
    </recommendedName>
</protein>